<evidence type="ECO:0000313" key="3">
    <source>
        <dbReference type="EMBL" id="QQG45284.1"/>
    </source>
</evidence>
<dbReference type="GO" id="GO:0047429">
    <property type="term" value="F:nucleoside triphosphate diphosphatase activity"/>
    <property type="evidence" value="ECO:0007669"/>
    <property type="project" value="InterPro"/>
</dbReference>
<evidence type="ECO:0000256" key="2">
    <source>
        <dbReference type="ARBA" id="ARBA00022801"/>
    </source>
</evidence>
<evidence type="ECO:0000256" key="1">
    <source>
        <dbReference type="ARBA" id="ARBA00008023"/>
    </source>
</evidence>
<evidence type="ECO:0008006" key="5">
    <source>
        <dbReference type="Google" id="ProtNLM"/>
    </source>
</evidence>
<gene>
    <name evidence="3" type="ORF">HYW89_04795</name>
</gene>
<dbReference type="PANTHER" id="PTHR11067:SF9">
    <property type="entry name" value="INOSINE TRIPHOSPHATE PYROPHOSPHATASE"/>
    <property type="match status" value="1"/>
</dbReference>
<dbReference type="SUPFAM" id="SSF52972">
    <property type="entry name" value="ITPase-like"/>
    <property type="match status" value="1"/>
</dbReference>
<dbReference type="InterPro" id="IPR029001">
    <property type="entry name" value="ITPase-like_fam"/>
</dbReference>
<protein>
    <recommendedName>
        <fullName evidence="5">Non-canonical purine NTP pyrophosphatase</fullName>
    </recommendedName>
</protein>
<dbReference type="AlphaFoldDB" id="A0A7T5RJK0"/>
<dbReference type="InterPro" id="IPR002637">
    <property type="entry name" value="RdgB/HAM1"/>
</dbReference>
<dbReference type="GO" id="GO:0009143">
    <property type="term" value="P:nucleoside triphosphate catabolic process"/>
    <property type="evidence" value="ECO:0007669"/>
    <property type="project" value="InterPro"/>
</dbReference>
<organism evidence="3 4">
    <name type="scientific">Candidatus Sungiibacteriota bacterium</name>
    <dbReference type="NCBI Taxonomy" id="2750080"/>
    <lineage>
        <taxon>Bacteria</taxon>
        <taxon>Candidatus Sungiibacteriota</taxon>
    </lineage>
</organism>
<proteinExistence type="inferred from homology"/>
<name>A0A7T5RJK0_9BACT</name>
<dbReference type="GO" id="GO:0005737">
    <property type="term" value="C:cytoplasm"/>
    <property type="evidence" value="ECO:0007669"/>
    <property type="project" value="TreeGrafter"/>
</dbReference>
<accession>A0A7T5RJK0</accession>
<sequence>MRHLYFATQRESKVNSLKRELERLPNWGVLTIPFDVPEPRGENVKEIALAKVGYAQKFITKTGVIALDAGFYIDALDGFPGAMVNHILKNTTLGVEAFLKLMCGVKTRSCRFTECLAFLDPKLTRRPICFEAEIPGTLAEEQRGDFRPDQHWSQLATIFIPKNESKTLAEMSEAEYEKWRTIREKSAMKLFVDWLSQF</sequence>
<keyword evidence="2" id="KW-0378">Hydrolase</keyword>
<dbReference type="Gene3D" id="3.90.950.10">
    <property type="match status" value="1"/>
</dbReference>
<dbReference type="EMBL" id="CP066690">
    <property type="protein sequence ID" value="QQG45284.1"/>
    <property type="molecule type" value="Genomic_DNA"/>
</dbReference>
<dbReference type="Pfam" id="PF01725">
    <property type="entry name" value="Ham1p_like"/>
    <property type="match status" value="1"/>
</dbReference>
<dbReference type="PANTHER" id="PTHR11067">
    <property type="entry name" value="INOSINE TRIPHOSPHATE PYROPHOSPHATASE/HAM1 PROTEIN"/>
    <property type="match status" value="1"/>
</dbReference>
<reference evidence="3 4" key="1">
    <citation type="submission" date="2020-07" db="EMBL/GenBank/DDBJ databases">
        <title>Huge and variable diversity of episymbiotic CPR bacteria and DPANN archaea in groundwater ecosystems.</title>
        <authorList>
            <person name="He C.Y."/>
            <person name="Keren R."/>
            <person name="Whittaker M."/>
            <person name="Farag I.F."/>
            <person name="Doudna J."/>
            <person name="Cate J.H.D."/>
            <person name="Banfield J.F."/>
        </authorList>
    </citation>
    <scope>NUCLEOTIDE SEQUENCE [LARGE SCALE GENOMIC DNA]</scope>
    <source>
        <strain evidence="3">NC_groundwater_541_Ag_S-0.1um_46_50</strain>
    </source>
</reference>
<comment type="similarity">
    <text evidence="1">Belongs to the HAM1 NTPase family.</text>
</comment>
<evidence type="ECO:0000313" key="4">
    <source>
        <dbReference type="Proteomes" id="UP000595618"/>
    </source>
</evidence>
<dbReference type="Proteomes" id="UP000595618">
    <property type="component" value="Chromosome"/>
</dbReference>